<accession>A0A160F6W5</accession>
<dbReference type="InterPro" id="IPR050250">
    <property type="entry name" value="Macrolide_Exporter_MacB"/>
</dbReference>
<gene>
    <name evidence="9" type="ORF">GFC30_3296</name>
</gene>
<evidence type="ECO:0000256" key="2">
    <source>
        <dbReference type="ARBA" id="ARBA00022475"/>
    </source>
</evidence>
<keyword evidence="9" id="KW-0614">Plasmid</keyword>
<dbReference type="Proteomes" id="UP000076865">
    <property type="component" value="Plasmid pDSM15939_2"/>
</dbReference>
<dbReference type="AlphaFoldDB" id="A0A160F6W5"/>
<keyword evidence="5 7" id="KW-0472">Membrane</keyword>
<sequence>MSIWMYIERTREIGILKALGAFRSDIRRIFVAKGMLIGIIGGLFGILGSIAVGKGANYIVTTVMKKSNLDIFQFSFIQVVLLVIFSGLLGILASFVPANKAAKQPAVEALRYE</sequence>
<keyword evidence="2" id="KW-1003">Cell membrane</keyword>
<reference evidence="9 10" key="1">
    <citation type="journal article" date="2006" name="Syst. Appl. Microbiol.">
        <title>Anoxybacillus amylolyticus sp. nov., a thermophilic amylase producing bacterium isolated from Mount Rittmann (Antarctica).</title>
        <authorList>
            <person name="Poli A."/>
            <person name="Esposito E."/>
            <person name="Lama L."/>
            <person name="Orlando P."/>
            <person name="Nicolaus G."/>
            <person name="de Appolonia F."/>
            <person name="Gambacorta A."/>
            <person name="Nicolaus B."/>
        </authorList>
    </citation>
    <scope>NUCLEOTIDE SEQUENCE [LARGE SCALE GENOMIC DNA]</scope>
    <source>
        <strain evidence="9 10">DSM 15939</strain>
        <plasmid evidence="10">Plasmid pdsm15939_2</plasmid>
    </source>
</reference>
<dbReference type="Pfam" id="PF02687">
    <property type="entry name" value="FtsX"/>
    <property type="match status" value="1"/>
</dbReference>
<feature type="domain" description="ABC3 transporter permease C-terminal" evidence="8">
    <location>
        <begin position="6"/>
        <end position="105"/>
    </location>
</feature>
<dbReference type="PANTHER" id="PTHR30572">
    <property type="entry name" value="MEMBRANE COMPONENT OF TRANSPORTER-RELATED"/>
    <property type="match status" value="1"/>
</dbReference>
<dbReference type="RefSeq" id="WP_238583593.1">
    <property type="nucleotide sequence ID" value="NZ_CP015440.1"/>
</dbReference>
<dbReference type="KEGG" id="aamy:GFC30_3296"/>
<dbReference type="InterPro" id="IPR003838">
    <property type="entry name" value="ABC3_permease_C"/>
</dbReference>
<geneLocation type="plasmid" evidence="10">
    <name>pdsm15939_2</name>
</geneLocation>
<comment type="similarity">
    <text evidence="6">Belongs to the ABC-4 integral membrane protein family.</text>
</comment>
<dbReference type="EMBL" id="CP015440">
    <property type="protein sequence ID" value="ANB62367.1"/>
    <property type="molecule type" value="Genomic_DNA"/>
</dbReference>
<evidence type="ECO:0000313" key="10">
    <source>
        <dbReference type="Proteomes" id="UP000076865"/>
    </source>
</evidence>
<evidence type="ECO:0000256" key="4">
    <source>
        <dbReference type="ARBA" id="ARBA00022989"/>
    </source>
</evidence>
<keyword evidence="3 7" id="KW-0812">Transmembrane</keyword>
<evidence type="ECO:0000256" key="7">
    <source>
        <dbReference type="SAM" id="Phobius"/>
    </source>
</evidence>
<dbReference type="GO" id="GO:0022857">
    <property type="term" value="F:transmembrane transporter activity"/>
    <property type="evidence" value="ECO:0007669"/>
    <property type="project" value="TreeGrafter"/>
</dbReference>
<evidence type="ECO:0000256" key="1">
    <source>
        <dbReference type="ARBA" id="ARBA00004651"/>
    </source>
</evidence>
<dbReference type="PATRIC" id="fig|294699.3.peg.3383"/>
<feature type="transmembrane region" description="Helical" evidence="7">
    <location>
        <begin position="71"/>
        <end position="96"/>
    </location>
</feature>
<protein>
    <submittedName>
        <fullName evidence="9">FtsX-like permease family protein</fullName>
    </submittedName>
</protein>
<evidence type="ECO:0000256" key="3">
    <source>
        <dbReference type="ARBA" id="ARBA00022692"/>
    </source>
</evidence>
<keyword evidence="4 7" id="KW-1133">Transmembrane helix</keyword>
<evidence type="ECO:0000259" key="8">
    <source>
        <dbReference type="Pfam" id="PF02687"/>
    </source>
</evidence>
<organism evidence="9 10">
    <name type="scientific">Anoxybacteroides amylolyticum</name>
    <dbReference type="NCBI Taxonomy" id="294699"/>
    <lineage>
        <taxon>Bacteria</taxon>
        <taxon>Bacillati</taxon>
        <taxon>Bacillota</taxon>
        <taxon>Bacilli</taxon>
        <taxon>Bacillales</taxon>
        <taxon>Anoxybacillaceae</taxon>
        <taxon>Anoxybacteroides</taxon>
    </lineage>
</organism>
<feature type="transmembrane region" description="Helical" evidence="7">
    <location>
        <begin position="30"/>
        <end position="51"/>
    </location>
</feature>
<evidence type="ECO:0000256" key="5">
    <source>
        <dbReference type="ARBA" id="ARBA00023136"/>
    </source>
</evidence>
<proteinExistence type="inferred from homology"/>
<evidence type="ECO:0000256" key="6">
    <source>
        <dbReference type="ARBA" id="ARBA00038076"/>
    </source>
</evidence>
<evidence type="ECO:0000313" key="9">
    <source>
        <dbReference type="EMBL" id="ANB62367.1"/>
    </source>
</evidence>
<comment type="subcellular location">
    <subcellularLocation>
        <location evidence="1">Cell membrane</location>
        <topology evidence="1">Multi-pass membrane protein</topology>
    </subcellularLocation>
</comment>
<dbReference type="GO" id="GO:0005886">
    <property type="term" value="C:plasma membrane"/>
    <property type="evidence" value="ECO:0007669"/>
    <property type="project" value="UniProtKB-SubCell"/>
</dbReference>
<keyword evidence="10" id="KW-1185">Reference proteome</keyword>
<dbReference type="PANTHER" id="PTHR30572:SF4">
    <property type="entry name" value="ABC TRANSPORTER PERMEASE YTRF"/>
    <property type="match status" value="1"/>
</dbReference>
<name>A0A160F6W5_9BACL</name>